<organism evidence="1 2">
    <name type="scientific">Roseiconus lacunae</name>
    <dbReference type="NCBI Taxonomy" id="2605694"/>
    <lineage>
        <taxon>Bacteria</taxon>
        <taxon>Pseudomonadati</taxon>
        <taxon>Planctomycetota</taxon>
        <taxon>Planctomycetia</taxon>
        <taxon>Pirellulales</taxon>
        <taxon>Pirellulaceae</taxon>
        <taxon>Roseiconus</taxon>
    </lineage>
</organism>
<evidence type="ECO:0000313" key="2">
    <source>
        <dbReference type="Proteomes" id="UP001239462"/>
    </source>
</evidence>
<sequence length="170" mass="18184">MKIVFPLLCLTALIVAPGCSKMVEKATESAIESELSKDGKNSNVDISDGGMNIQIEGADGAMQYAVGESASIPTDFPQDIPVEQSIKINMAHSNQGDGSFVIQGTSPKGFEEVVQFYQSSTVKAGWKEETVTRQGGKMWMTSMSKDERLLNIIIAAGDDGTSITQNTGEK</sequence>
<evidence type="ECO:0000313" key="1">
    <source>
        <dbReference type="EMBL" id="MDM4017243.1"/>
    </source>
</evidence>
<evidence type="ECO:0008006" key="3">
    <source>
        <dbReference type="Google" id="ProtNLM"/>
    </source>
</evidence>
<dbReference type="EMBL" id="JASZZN010000012">
    <property type="protein sequence ID" value="MDM4017243.1"/>
    <property type="molecule type" value="Genomic_DNA"/>
</dbReference>
<proteinExistence type="predicted"/>
<dbReference type="Proteomes" id="UP001239462">
    <property type="component" value="Unassembled WGS sequence"/>
</dbReference>
<reference evidence="1 2" key="1">
    <citation type="submission" date="2023-06" db="EMBL/GenBank/DDBJ databases">
        <title>Roseiconus lacunae JC819 isolated from Gulf of Mannar region, Tamil Nadu.</title>
        <authorList>
            <person name="Pk S."/>
            <person name="Ch S."/>
            <person name="Ch V.R."/>
        </authorList>
    </citation>
    <scope>NUCLEOTIDE SEQUENCE [LARGE SCALE GENOMIC DNA]</scope>
    <source>
        <strain evidence="1 2">JC819</strain>
    </source>
</reference>
<name>A0ABT7PLP0_9BACT</name>
<protein>
    <recommendedName>
        <fullName evidence="3">Lipoprotein</fullName>
    </recommendedName>
</protein>
<dbReference type="RefSeq" id="WP_289164681.1">
    <property type="nucleotide sequence ID" value="NZ_JASZZN010000012.1"/>
</dbReference>
<gene>
    <name evidence="1" type="ORF">QTN89_17485</name>
</gene>
<comment type="caution">
    <text evidence="1">The sequence shown here is derived from an EMBL/GenBank/DDBJ whole genome shotgun (WGS) entry which is preliminary data.</text>
</comment>
<accession>A0ABT7PLP0</accession>
<keyword evidence="2" id="KW-1185">Reference proteome</keyword>